<evidence type="ECO:0000256" key="4">
    <source>
        <dbReference type="ARBA" id="ARBA00022614"/>
    </source>
</evidence>
<dbReference type="GO" id="GO:0005929">
    <property type="term" value="C:cilium"/>
    <property type="evidence" value="ECO:0007669"/>
    <property type="project" value="TreeGrafter"/>
</dbReference>
<evidence type="ECO:0000256" key="9">
    <source>
        <dbReference type="ARBA" id="ARBA00023212"/>
    </source>
</evidence>
<evidence type="ECO:0000256" key="6">
    <source>
        <dbReference type="ARBA" id="ARBA00022846"/>
    </source>
</evidence>
<dbReference type="Gene3D" id="3.80.10.10">
    <property type="entry name" value="Ribonuclease Inhibitor"/>
    <property type="match status" value="1"/>
</dbReference>
<evidence type="ECO:0000256" key="5">
    <source>
        <dbReference type="ARBA" id="ARBA00022737"/>
    </source>
</evidence>
<keyword evidence="8" id="KW-0969">Cilium</keyword>
<evidence type="ECO:0000256" key="11">
    <source>
        <dbReference type="ARBA" id="ARBA00024433"/>
    </source>
</evidence>
<evidence type="ECO:0000256" key="7">
    <source>
        <dbReference type="ARBA" id="ARBA00023054"/>
    </source>
</evidence>
<name>A0A336MCL9_CULSO</name>
<sequence>MTLTDNFNEEKKAKDQASALKKIIHKDIEPGVIDEEMIVNIVLSGFKDEAGRLARSETLDLNSVTILRLEFLKILKIDHLWVMPNLKILSLAFNQIDKIENLDMLSNLIELNLSFNYIKKIENLDALIKLEILSLYGNQIRVLENIDSLENLLIFSVGENLIETYKGIERLRFLKSLRSFNIEENPIAKDFDNPMRIYIAAFLPDLKYYNYAYITPEERIQGRKKYKVELRDLEETEKTEIADRKRRAKEKLDETRLSECFVEYLNGHQLFDSLFEDDPEGVALMSIETEVNELKKDYREEAFHITQRIYKIGIEQHERRQKEITLFMEAIKDGQEAAQKKGIALIDEFLEQKQAIFKRVNDILSKTSQDDPDIPNLKEIAAREAAFTEIHIEFNEITSKLKKALMYIEIQLYERVEEANSNFEHIIQDFTNEFIELVQAQFVLLRDAESNFNEVLSESVQRNATLLVAVSPNGDSLPEPLKNFLHDKDYISSLALGMKDLHMHRIDAREDRLITRSGTWVKDLCEKLQRDEVKRNRSKISEITYFLQIQRDEMEKTINIPQIDEDI</sequence>
<evidence type="ECO:0000256" key="2">
    <source>
        <dbReference type="ARBA" id="ARBA00004611"/>
    </source>
</evidence>
<evidence type="ECO:0000256" key="3">
    <source>
        <dbReference type="ARBA" id="ARBA00022490"/>
    </source>
</evidence>
<dbReference type="PANTHER" id="PTHR45973">
    <property type="entry name" value="PROTEIN PHOSPHATASE 1 REGULATORY SUBUNIT SDS22-RELATED"/>
    <property type="match status" value="1"/>
</dbReference>
<keyword evidence="3" id="KW-0963">Cytoplasm</keyword>
<evidence type="ECO:0000313" key="15">
    <source>
        <dbReference type="EMBL" id="SSX26147.1"/>
    </source>
</evidence>
<protein>
    <recommendedName>
        <fullName evidence="11">Dynein axonemal assembly factor 1 homolog</fullName>
    </recommendedName>
    <alternativeName>
        <fullName evidence="13">Dynein regulatory complex subunit 3</fullName>
    </alternativeName>
</protein>
<evidence type="ECO:0000256" key="8">
    <source>
        <dbReference type="ARBA" id="ARBA00023069"/>
    </source>
</evidence>
<dbReference type="OMA" id="SFMEMMT"/>
<dbReference type="SUPFAM" id="SSF52075">
    <property type="entry name" value="Outer arm dynein light chain 1"/>
    <property type="match status" value="1"/>
</dbReference>
<dbReference type="SMART" id="SM00365">
    <property type="entry name" value="LRR_SD22"/>
    <property type="match status" value="4"/>
</dbReference>
<keyword evidence="9" id="KW-0206">Cytoskeleton</keyword>
<dbReference type="Pfam" id="PF12799">
    <property type="entry name" value="LRR_4"/>
    <property type="match status" value="1"/>
</dbReference>
<keyword evidence="6" id="KW-0282">Flagellum</keyword>
<keyword evidence="10" id="KW-0966">Cell projection</keyword>
<evidence type="ECO:0000256" key="1">
    <source>
        <dbReference type="ARBA" id="ARBA00003843"/>
    </source>
</evidence>
<reference evidence="14" key="1">
    <citation type="submission" date="2018-04" db="EMBL/GenBank/DDBJ databases">
        <authorList>
            <person name="Go L.Y."/>
            <person name="Mitchell J.A."/>
        </authorList>
    </citation>
    <scope>NUCLEOTIDE SEQUENCE</scope>
    <source>
        <tissue evidence="14">Whole organism</tissue>
    </source>
</reference>
<dbReference type="InterPro" id="IPR032675">
    <property type="entry name" value="LRR_dom_sf"/>
</dbReference>
<evidence type="ECO:0000256" key="10">
    <source>
        <dbReference type="ARBA" id="ARBA00023273"/>
    </source>
</evidence>
<dbReference type="InterPro" id="IPR050576">
    <property type="entry name" value="Cilia_flagella_integrity"/>
</dbReference>
<proteinExistence type="inferred from homology"/>
<dbReference type="InterPro" id="IPR025875">
    <property type="entry name" value="Leu-rich_rpt_4"/>
</dbReference>
<dbReference type="EMBL" id="UFQS01000652">
    <property type="protein sequence ID" value="SSX05788.1"/>
    <property type="molecule type" value="Genomic_DNA"/>
</dbReference>
<keyword evidence="5" id="KW-0677">Repeat</keyword>
<dbReference type="EMBL" id="UFQT01000652">
    <property type="protein sequence ID" value="SSX26147.1"/>
    <property type="molecule type" value="Genomic_DNA"/>
</dbReference>
<comment type="function">
    <text evidence="1">Cilium-specific protein required for cilia structures.</text>
</comment>
<comment type="similarity">
    <text evidence="12">Belongs to the DRC3 family.</text>
</comment>
<evidence type="ECO:0000256" key="12">
    <source>
        <dbReference type="ARBA" id="ARBA00038378"/>
    </source>
</evidence>
<organism evidence="15">
    <name type="scientific">Culicoides sonorensis</name>
    <name type="common">Biting midge</name>
    <dbReference type="NCBI Taxonomy" id="179676"/>
    <lineage>
        <taxon>Eukaryota</taxon>
        <taxon>Metazoa</taxon>
        <taxon>Ecdysozoa</taxon>
        <taxon>Arthropoda</taxon>
        <taxon>Hexapoda</taxon>
        <taxon>Insecta</taxon>
        <taxon>Pterygota</taxon>
        <taxon>Neoptera</taxon>
        <taxon>Endopterygota</taxon>
        <taxon>Diptera</taxon>
        <taxon>Nematocera</taxon>
        <taxon>Chironomoidea</taxon>
        <taxon>Ceratopogonidae</taxon>
        <taxon>Ceratopogoninae</taxon>
        <taxon>Culicoides</taxon>
        <taxon>Monoculicoides</taxon>
    </lineage>
</organism>
<keyword evidence="7" id="KW-0175">Coiled coil</keyword>
<dbReference type="PROSITE" id="PS51450">
    <property type="entry name" value="LRR"/>
    <property type="match status" value="3"/>
</dbReference>
<evidence type="ECO:0000256" key="13">
    <source>
        <dbReference type="ARBA" id="ARBA00040950"/>
    </source>
</evidence>
<dbReference type="PANTHER" id="PTHR45973:SF12">
    <property type="entry name" value="DYNEIN REGULATORY COMPLEX SUBUNIT 3"/>
    <property type="match status" value="1"/>
</dbReference>
<keyword evidence="4" id="KW-0433">Leucine-rich repeat</keyword>
<gene>
    <name evidence="15" type="primary">CSON013146</name>
</gene>
<accession>A0A336MCL9</accession>
<dbReference type="VEuPathDB" id="VectorBase:CSON013146"/>
<evidence type="ECO:0000313" key="14">
    <source>
        <dbReference type="EMBL" id="SSX05788.1"/>
    </source>
</evidence>
<comment type="subcellular location">
    <subcellularLocation>
        <location evidence="2">Cytoplasm</location>
        <location evidence="2">Cytoskeleton</location>
        <location evidence="2">Flagellum axoneme</location>
    </subcellularLocation>
</comment>
<dbReference type="AlphaFoldDB" id="A0A336MCL9"/>
<reference evidence="15" key="2">
    <citation type="submission" date="2018-07" db="EMBL/GenBank/DDBJ databases">
        <authorList>
            <person name="Quirk P.G."/>
            <person name="Krulwich T.A."/>
        </authorList>
    </citation>
    <scope>NUCLEOTIDE SEQUENCE</scope>
</reference>
<dbReference type="InterPro" id="IPR001611">
    <property type="entry name" value="Leu-rich_rpt"/>
</dbReference>